<evidence type="ECO:0000313" key="2">
    <source>
        <dbReference type="Proteomes" id="UP000194664"/>
    </source>
</evidence>
<dbReference type="AlphaFoldDB" id="A0A251WXK5"/>
<gene>
    <name evidence="1" type="ORF">BVC71_10715</name>
</gene>
<name>A0A251WXK5_9RHOB</name>
<dbReference type="CDD" id="cd14789">
    <property type="entry name" value="Tiki"/>
    <property type="match status" value="1"/>
</dbReference>
<dbReference type="InterPro" id="IPR047111">
    <property type="entry name" value="YbaP-like"/>
</dbReference>
<dbReference type="PANTHER" id="PTHR40590">
    <property type="entry name" value="CYTOPLASMIC PROTEIN-RELATED"/>
    <property type="match status" value="1"/>
</dbReference>
<evidence type="ECO:0000313" key="1">
    <source>
        <dbReference type="EMBL" id="OUD09167.1"/>
    </source>
</evidence>
<keyword evidence="2" id="KW-1185">Reference proteome</keyword>
<dbReference type="PANTHER" id="PTHR40590:SF1">
    <property type="entry name" value="CYTOPLASMIC PROTEIN"/>
    <property type="match status" value="1"/>
</dbReference>
<proteinExistence type="predicted"/>
<accession>A0A251WXK5</accession>
<protein>
    <recommendedName>
        <fullName evidence="3">TraB/GumN family protein</fullName>
    </recommendedName>
</protein>
<organism evidence="1 2">
    <name type="scientific">Marivivens niveibacter</name>
    <dbReference type="NCBI Taxonomy" id="1930667"/>
    <lineage>
        <taxon>Bacteria</taxon>
        <taxon>Pseudomonadati</taxon>
        <taxon>Pseudomonadota</taxon>
        <taxon>Alphaproteobacteria</taxon>
        <taxon>Rhodobacterales</taxon>
        <taxon>Paracoccaceae</taxon>
        <taxon>Marivivens group</taxon>
        <taxon>Marivivens</taxon>
    </lineage>
</organism>
<dbReference type="Proteomes" id="UP000194664">
    <property type="component" value="Unassembled WGS sequence"/>
</dbReference>
<dbReference type="RefSeq" id="WP_165767760.1">
    <property type="nucleotide sequence ID" value="NZ_MSPP01000003.1"/>
</dbReference>
<dbReference type="EMBL" id="MSPP01000003">
    <property type="protein sequence ID" value="OUD09167.1"/>
    <property type="molecule type" value="Genomic_DNA"/>
</dbReference>
<dbReference type="Pfam" id="PF01963">
    <property type="entry name" value="TraB_PrgY_gumN"/>
    <property type="match status" value="1"/>
</dbReference>
<sequence>MSLRSTLFGLFVSTCPVTVNALCIGEGIEPFLSADALDAVDQAVADIPYSNGITWKASRDDDEVILWGSVHIWDPRLSFINGMVRHDLKTVDHLLVEMTLQDQQVMQTELTADPTKLLLPDGQSLIEMVDEPTWELIKEAAIARGLPTVMAARLQPWYLLVMIGTPPCAMQDITKGLPGLDGMVMSDAQILDIPTTSLEDWRTTLDILSAPSIEDQIDLMQLSLMGSTYENAMFMSTLDSYFNGETARVWELSRAALAVTPEGITPEATETFETLTQELLIERNIAWIPVIEDAAANGKTLALFGAAHLPGEYGVLNLLEQNGWTVTPHPWAEDGPATPAQ</sequence>
<evidence type="ECO:0008006" key="3">
    <source>
        <dbReference type="Google" id="ProtNLM"/>
    </source>
</evidence>
<dbReference type="InterPro" id="IPR002816">
    <property type="entry name" value="TraB/PrgY/GumN_fam"/>
</dbReference>
<reference evidence="1 2" key="1">
    <citation type="submission" date="2016-12" db="EMBL/GenBank/DDBJ databases">
        <title>The draft genome sequence of HSLHS2.</title>
        <authorList>
            <person name="Hu D."/>
            <person name="Wang L."/>
            <person name="Shao Z."/>
        </authorList>
    </citation>
    <scope>NUCLEOTIDE SEQUENCE [LARGE SCALE GENOMIC DNA]</scope>
    <source>
        <strain evidence="1">MCCC 1A06712</strain>
    </source>
</reference>
<comment type="caution">
    <text evidence="1">The sequence shown here is derived from an EMBL/GenBank/DDBJ whole genome shotgun (WGS) entry which is preliminary data.</text>
</comment>